<sequence>MSARASAKPTTVSPPTKSSLGEIDTTTTSGAGWADGEQSGKLYAHNDPEQECVCKNKSFDVAKVAALCHDCIIIDGHKQNNLDLIMKACNFTELTYSADKDSVVDNVQVEATRPTTLAASQVSTANRRINTHVTDRYWVTLLSLSLGLVMVS</sequence>
<organism evidence="1 2">
    <name type="scientific">Fusarium decemcellulare</name>
    <dbReference type="NCBI Taxonomy" id="57161"/>
    <lineage>
        <taxon>Eukaryota</taxon>
        <taxon>Fungi</taxon>
        <taxon>Dikarya</taxon>
        <taxon>Ascomycota</taxon>
        <taxon>Pezizomycotina</taxon>
        <taxon>Sordariomycetes</taxon>
        <taxon>Hypocreomycetidae</taxon>
        <taxon>Hypocreales</taxon>
        <taxon>Nectriaceae</taxon>
        <taxon>Fusarium</taxon>
        <taxon>Fusarium decemcellulare species complex</taxon>
    </lineage>
</organism>
<evidence type="ECO:0000313" key="2">
    <source>
        <dbReference type="Proteomes" id="UP001148629"/>
    </source>
</evidence>
<accession>A0ACC1RCC2</accession>
<proteinExistence type="predicted"/>
<reference evidence="1" key="1">
    <citation type="submission" date="2022-08" db="EMBL/GenBank/DDBJ databases">
        <title>Genome Sequence of Fusarium decemcellulare.</title>
        <authorList>
            <person name="Buettner E."/>
        </authorList>
    </citation>
    <scope>NUCLEOTIDE SEQUENCE</scope>
    <source>
        <strain evidence="1">Babe19</strain>
    </source>
</reference>
<gene>
    <name evidence="1" type="ORF">NM208_g17137</name>
</gene>
<evidence type="ECO:0000313" key="1">
    <source>
        <dbReference type="EMBL" id="KAJ3500471.1"/>
    </source>
</evidence>
<dbReference type="Proteomes" id="UP001148629">
    <property type="component" value="Unassembled WGS sequence"/>
</dbReference>
<name>A0ACC1RCC2_9HYPO</name>
<comment type="caution">
    <text evidence="1">The sequence shown here is derived from an EMBL/GenBank/DDBJ whole genome shotgun (WGS) entry which is preliminary data.</text>
</comment>
<keyword evidence="2" id="KW-1185">Reference proteome</keyword>
<protein>
    <submittedName>
        <fullName evidence="1">Uncharacterized protein</fullName>
    </submittedName>
</protein>
<dbReference type="EMBL" id="JANRMS010005902">
    <property type="protein sequence ID" value="KAJ3500471.1"/>
    <property type="molecule type" value="Genomic_DNA"/>
</dbReference>